<accession>A0A3G2R7S0</accession>
<organism evidence="1 2">
    <name type="scientific">Biomaibacter acetigenes</name>
    <dbReference type="NCBI Taxonomy" id="2316383"/>
    <lineage>
        <taxon>Bacteria</taxon>
        <taxon>Bacillati</taxon>
        <taxon>Bacillota</taxon>
        <taxon>Clostridia</taxon>
        <taxon>Thermosediminibacterales</taxon>
        <taxon>Tepidanaerobacteraceae</taxon>
        <taxon>Biomaibacter</taxon>
    </lineage>
</organism>
<dbReference type="RefSeq" id="WP_120767071.1">
    <property type="nucleotide sequence ID" value="NZ_CP033169.1"/>
</dbReference>
<sequence>MEHLTIMGLRLDHRKDIAPKVQEVLTRYGDRILCRMGLPDPAKEDGIITLYMNTSVQETEEFSRELTAIDGVSVSHMRI</sequence>
<proteinExistence type="predicted"/>
<evidence type="ECO:0000313" key="1">
    <source>
        <dbReference type="EMBL" id="AYO31481.1"/>
    </source>
</evidence>
<dbReference type="InterPro" id="IPR027271">
    <property type="entry name" value="Acetolactate_synth/TF_NikR_C"/>
</dbReference>
<dbReference type="Gene3D" id="3.30.70.1150">
    <property type="entry name" value="ACT-like. Chain A, domain 2"/>
    <property type="match status" value="1"/>
</dbReference>
<reference evidence="1 2" key="1">
    <citation type="submission" date="2018-10" db="EMBL/GenBank/DDBJ databases">
        <authorList>
            <person name="Zhang X."/>
        </authorList>
    </citation>
    <scope>NUCLEOTIDE SEQUENCE [LARGE SCALE GENOMIC DNA]</scope>
    <source>
        <strain evidence="1 2">SK-G1</strain>
    </source>
</reference>
<dbReference type="InterPro" id="IPR023860">
    <property type="entry name" value="FeFe-hyd_TM1266"/>
</dbReference>
<evidence type="ECO:0008006" key="3">
    <source>
        <dbReference type="Google" id="ProtNLM"/>
    </source>
</evidence>
<gene>
    <name evidence="1" type="ORF">D2962_13525</name>
</gene>
<protein>
    <recommendedName>
        <fullName evidence="3">Iron-only hydrogenase system regulator</fullName>
    </recommendedName>
</protein>
<keyword evidence="2" id="KW-1185">Reference proteome</keyword>
<dbReference type="Pfam" id="PF21699">
    <property type="entry name" value="TM1266-like"/>
    <property type="match status" value="1"/>
</dbReference>
<dbReference type="EMBL" id="CP033169">
    <property type="protein sequence ID" value="AYO31481.1"/>
    <property type="molecule type" value="Genomic_DNA"/>
</dbReference>
<dbReference type="Proteomes" id="UP000280960">
    <property type="component" value="Chromosome"/>
</dbReference>
<name>A0A3G2R7S0_9FIRM</name>
<dbReference type="AlphaFoldDB" id="A0A3G2R7S0"/>
<evidence type="ECO:0000313" key="2">
    <source>
        <dbReference type="Proteomes" id="UP000280960"/>
    </source>
</evidence>
<dbReference type="KEGG" id="bacg:D2962_13525"/>
<dbReference type="InterPro" id="IPR045865">
    <property type="entry name" value="ACT-like_dom_sf"/>
</dbReference>
<dbReference type="SUPFAM" id="SSF55021">
    <property type="entry name" value="ACT-like"/>
    <property type="match status" value="1"/>
</dbReference>